<dbReference type="Gene3D" id="3.40.50.2300">
    <property type="match status" value="2"/>
</dbReference>
<comment type="similarity">
    <text evidence="2">Belongs to the BMP lipoprotein family.</text>
</comment>
<comment type="subcellular location">
    <subcellularLocation>
        <location evidence="1">Cell membrane</location>
        <topology evidence="1">Lipid-anchor</topology>
    </subcellularLocation>
</comment>
<name>A0A1W6A0R1_9BACI</name>
<dbReference type="InterPro" id="IPR003760">
    <property type="entry name" value="PnrA-like"/>
</dbReference>
<dbReference type="PANTHER" id="PTHR34296:SF2">
    <property type="entry name" value="ABC TRANSPORTER GUANOSINE-BINDING PROTEIN NUPN"/>
    <property type="match status" value="1"/>
</dbReference>
<keyword evidence="4" id="KW-0732">Signal</keyword>
<evidence type="ECO:0000313" key="9">
    <source>
        <dbReference type="Proteomes" id="UP000192527"/>
    </source>
</evidence>
<proteinExistence type="inferred from homology"/>
<gene>
    <name evidence="8" type="ORF">HM131_14780</name>
</gene>
<dbReference type="Pfam" id="PF02608">
    <property type="entry name" value="Bmp"/>
    <property type="match status" value="1"/>
</dbReference>
<keyword evidence="3" id="KW-1003">Cell membrane</keyword>
<evidence type="ECO:0000256" key="4">
    <source>
        <dbReference type="ARBA" id="ARBA00022729"/>
    </source>
</evidence>
<evidence type="ECO:0000256" key="1">
    <source>
        <dbReference type="ARBA" id="ARBA00004193"/>
    </source>
</evidence>
<evidence type="ECO:0000256" key="2">
    <source>
        <dbReference type="ARBA" id="ARBA00008610"/>
    </source>
</evidence>
<evidence type="ECO:0000256" key="6">
    <source>
        <dbReference type="ARBA" id="ARBA00023288"/>
    </source>
</evidence>
<dbReference type="InterPro" id="IPR050957">
    <property type="entry name" value="BMP_lipoprotein"/>
</dbReference>
<keyword evidence="5" id="KW-0472">Membrane</keyword>
<protein>
    <submittedName>
        <fullName evidence="8">BMP family ABC transporter substrate-binding protein</fullName>
    </submittedName>
</protein>
<feature type="domain" description="ABC transporter substrate-binding protein PnrA-like" evidence="7">
    <location>
        <begin position="1"/>
        <end position="284"/>
    </location>
</feature>
<dbReference type="InterPro" id="IPR028082">
    <property type="entry name" value="Peripla_BP_I"/>
</dbReference>
<keyword evidence="6" id="KW-0449">Lipoprotein</keyword>
<dbReference type="GO" id="GO:0005886">
    <property type="term" value="C:plasma membrane"/>
    <property type="evidence" value="ECO:0007669"/>
    <property type="project" value="UniProtKB-SubCell"/>
</dbReference>
<evidence type="ECO:0000259" key="7">
    <source>
        <dbReference type="Pfam" id="PF02608"/>
    </source>
</evidence>
<dbReference type="AlphaFoldDB" id="A0A1W6A0R1"/>
<dbReference type="KEGG" id="hmn:HM131_14780"/>
<evidence type="ECO:0000256" key="5">
    <source>
        <dbReference type="ARBA" id="ARBA00023136"/>
    </source>
</evidence>
<dbReference type="PANTHER" id="PTHR34296">
    <property type="entry name" value="TRANSCRIPTIONAL ACTIVATOR PROTEIN MED"/>
    <property type="match status" value="1"/>
</dbReference>
<accession>A0A1W6A0R1</accession>
<dbReference type="EMBL" id="CP020772">
    <property type="protein sequence ID" value="ARI79225.1"/>
    <property type="molecule type" value="Genomic_DNA"/>
</dbReference>
<dbReference type="Proteomes" id="UP000192527">
    <property type="component" value="Chromosome"/>
</dbReference>
<sequence length="285" mass="32244">MLVETTIHDQAWGQQGYKGLQSIQDEYGVDIYFKEGIKSYSQTIQAVDHLVNKGVNIIFGHSNIYGKHFQQLHKQYPDVQFIYFNGQFTAENVTSLNFSANAMGFFAGMVAGKMTEADLIGIIASFEWQPEVEGFYEGVMYQNPEADVHIAYTNSWENTDKARMLYEQMEEEGADVFYPAGDIFNVPVINEVQKDGHYAIGYVSDQSSVAENTVLTSTVQKVDVVYNLAMDRYVEGELPGKPLTFDFQDGAIKLGEYSPEIPESFQKQMDDLIEQYMKTGKLPNE</sequence>
<dbReference type="SUPFAM" id="SSF53822">
    <property type="entry name" value="Periplasmic binding protein-like I"/>
    <property type="match status" value="1"/>
</dbReference>
<organism evidence="8 9">
    <name type="scientific">Halobacillus mangrovi</name>
    <dbReference type="NCBI Taxonomy" id="402384"/>
    <lineage>
        <taxon>Bacteria</taxon>
        <taxon>Bacillati</taxon>
        <taxon>Bacillota</taxon>
        <taxon>Bacilli</taxon>
        <taxon>Bacillales</taxon>
        <taxon>Bacillaceae</taxon>
        <taxon>Halobacillus</taxon>
    </lineage>
</organism>
<evidence type="ECO:0000313" key="8">
    <source>
        <dbReference type="EMBL" id="ARI79225.1"/>
    </source>
</evidence>
<reference evidence="8 9" key="1">
    <citation type="submission" date="2017-04" db="EMBL/GenBank/DDBJ databases">
        <title>The whole genome sequencing and assembly of Halobacillus mangrovi strain.</title>
        <authorList>
            <person name="Lee S.-J."/>
            <person name="Park M.-K."/>
            <person name="Kim J.-Y."/>
            <person name="Lee Y.-J."/>
            <person name="Yi H."/>
            <person name="Bahn Y.-S."/>
            <person name="Kim J.F."/>
            <person name="Lee D.-W."/>
        </authorList>
    </citation>
    <scope>NUCLEOTIDE SEQUENCE [LARGE SCALE GENOMIC DNA]</scope>
    <source>
        <strain evidence="8 9">KTB 131</strain>
    </source>
</reference>
<keyword evidence="9" id="KW-1185">Reference proteome</keyword>
<dbReference type="STRING" id="402384.HM131_14780"/>
<evidence type="ECO:0000256" key="3">
    <source>
        <dbReference type="ARBA" id="ARBA00022475"/>
    </source>
</evidence>